<keyword evidence="2" id="KW-0004">4Fe-4S</keyword>
<evidence type="ECO:0000256" key="6">
    <source>
        <dbReference type="ARBA" id="ARBA00023004"/>
    </source>
</evidence>
<dbReference type="Pfam" id="PF04104">
    <property type="entry name" value="DNA_primase_lrg"/>
    <property type="match status" value="1"/>
</dbReference>
<keyword evidence="3" id="KW-0639">Primosome</keyword>
<dbReference type="RefSeq" id="XP_028967011.1">
    <property type="nucleotide sequence ID" value="XM_029111178.1"/>
</dbReference>
<keyword evidence="4" id="KW-0235">DNA replication</keyword>
<dbReference type="GO" id="GO:0051539">
    <property type="term" value="F:4 iron, 4 sulfur cluster binding"/>
    <property type="evidence" value="ECO:0007669"/>
    <property type="project" value="UniProtKB-KW"/>
</dbReference>
<evidence type="ECO:0000256" key="7">
    <source>
        <dbReference type="ARBA" id="ARBA00023014"/>
    </source>
</evidence>
<comment type="cofactor">
    <cofactor evidence="1">
        <name>[4Fe-4S] cluster</name>
        <dbReference type="ChEBI" id="CHEBI:49883"/>
    </cofactor>
</comment>
<keyword evidence="6" id="KW-0408">Iron</keyword>
<keyword evidence="7" id="KW-0411">Iron-sulfur</keyword>
<evidence type="ECO:0000256" key="4">
    <source>
        <dbReference type="ARBA" id="ARBA00022705"/>
    </source>
</evidence>
<organism evidence="9 10">
    <name type="scientific">Galendromus occidentalis</name>
    <name type="common">western predatory mite</name>
    <dbReference type="NCBI Taxonomy" id="34638"/>
    <lineage>
        <taxon>Eukaryota</taxon>
        <taxon>Metazoa</taxon>
        <taxon>Ecdysozoa</taxon>
        <taxon>Arthropoda</taxon>
        <taxon>Chelicerata</taxon>
        <taxon>Arachnida</taxon>
        <taxon>Acari</taxon>
        <taxon>Parasitiformes</taxon>
        <taxon>Mesostigmata</taxon>
        <taxon>Gamasina</taxon>
        <taxon>Phytoseioidea</taxon>
        <taxon>Phytoseiidae</taxon>
        <taxon>Typhlodrominae</taxon>
        <taxon>Galendromus</taxon>
    </lineage>
</organism>
<dbReference type="GeneID" id="100905914"/>
<evidence type="ECO:0000259" key="8">
    <source>
        <dbReference type="Pfam" id="PF04104"/>
    </source>
</evidence>
<name>A0AAJ7SE09_9ACAR</name>
<dbReference type="Proteomes" id="UP000694867">
    <property type="component" value="Unplaced"/>
</dbReference>
<accession>A0AAJ7SE09</accession>
<evidence type="ECO:0000256" key="5">
    <source>
        <dbReference type="ARBA" id="ARBA00022723"/>
    </source>
</evidence>
<evidence type="ECO:0000256" key="1">
    <source>
        <dbReference type="ARBA" id="ARBA00001966"/>
    </source>
</evidence>
<dbReference type="AlphaFoldDB" id="A0AAJ7SE09"/>
<proteinExistence type="predicted"/>
<dbReference type="KEGG" id="goe:100905914"/>
<feature type="domain" description="DNA primase large subunit C-terminal" evidence="8">
    <location>
        <begin position="322"/>
        <end position="404"/>
    </location>
</feature>
<evidence type="ECO:0000313" key="9">
    <source>
        <dbReference type="Proteomes" id="UP000694867"/>
    </source>
</evidence>
<keyword evidence="5" id="KW-0479">Metal-binding</keyword>
<evidence type="ECO:0000313" key="10">
    <source>
        <dbReference type="RefSeq" id="XP_028967011.1"/>
    </source>
</evidence>
<keyword evidence="9" id="KW-1185">Reference proteome</keyword>
<protein>
    <submittedName>
        <fullName evidence="10">Uncharacterized protein LOC100905914</fullName>
    </submittedName>
</protein>
<sequence length="512" mass="59188">MSVDRFRLLNDLKLQLRKEFSEITATSATNVFPESSESFNGLDPQHQFMILAYMEARFHLLEALSLMSTLVKRRLRLEDVDFILENGSLPIARKPPDVRSGTVISGLAGILNRIRPLVKNIINDHPRRLNLYAYRLTQVAFKGRIRERMIRMERAVFGLILGRHFKKEASHKCPRIVQWLAITSKDILESHLGQLSICDQLRLKYIIDLSERWSRIFGVRAENFKVHFSVFPQSLREDSVGSTLRKGMISLGAADVAKVCEELFEQLLLLMSRLIRPAPEQRSELLEVSLRHAQGRVKKFIESSEQRFNIDSVVQLWKDLPLLPPCIYALIARLKRDKRLPNNDRYRLLIFLKNARLPILEVEKFFRNIYNTNVDTSSQWTTIRAGHLRRVYRNEKSSQLRCAKFDRYCVWQRGSDYDTRKVLVKIRKGQQDNRETGLWCSGEDFQNLLKSPGSVSNADSARSLCATLGCFQGSEVPFYSPLGYYFNTKALSIRSSKADYRSDSSSEDSLSW</sequence>
<evidence type="ECO:0000256" key="3">
    <source>
        <dbReference type="ARBA" id="ARBA00022515"/>
    </source>
</evidence>
<dbReference type="GO" id="GO:0006269">
    <property type="term" value="P:DNA replication, synthesis of primer"/>
    <property type="evidence" value="ECO:0007669"/>
    <property type="project" value="UniProtKB-KW"/>
</dbReference>
<reference evidence="10" key="1">
    <citation type="submission" date="2025-08" db="UniProtKB">
        <authorList>
            <consortium name="RefSeq"/>
        </authorList>
    </citation>
    <scope>IDENTIFICATION</scope>
</reference>
<dbReference type="InterPro" id="IPR058560">
    <property type="entry name" value="DNA_primase_C"/>
</dbReference>
<gene>
    <name evidence="10" type="primary">LOC100905914</name>
</gene>
<dbReference type="GO" id="GO:0046872">
    <property type="term" value="F:metal ion binding"/>
    <property type="evidence" value="ECO:0007669"/>
    <property type="project" value="UniProtKB-KW"/>
</dbReference>
<evidence type="ECO:0000256" key="2">
    <source>
        <dbReference type="ARBA" id="ARBA00022485"/>
    </source>
</evidence>